<feature type="transmembrane region" description="Helical" evidence="1">
    <location>
        <begin position="31"/>
        <end position="51"/>
    </location>
</feature>
<comment type="caution">
    <text evidence="2">The sequence shown here is derived from an EMBL/GenBank/DDBJ whole genome shotgun (WGS) entry which is preliminary data.</text>
</comment>
<keyword evidence="1" id="KW-1133">Transmembrane helix</keyword>
<name>X0XJV7_9ZZZZ</name>
<dbReference type="EMBL" id="BARS01048355">
    <property type="protein sequence ID" value="GAG35622.1"/>
    <property type="molecule type" value="Genomic_DNA"/>
</dbReference>
<protein>
    <submittedName>
        <fullName evidence="2">Uncharacterized protein</fullName>
    </submittedName>
</protein>
<dbReference type="AlphaFoldDB" id="X0XJV7"/>
<reference evidence="2" key="1">
    <citation type="journal article" date="2014" name="Front. Microbiol.">
        <title>High frequency of phylogenetically diverse reductive dehalogenase-homologous genes in deep subseafloor sedimentary metagenomes.</title>
        <authorList>
            <person name="Kawai M."/>
            <person name="Futagami T."/>
            <person name="Toyoda A."/>
            <person name="Takaki Y."/>
            <person name="Nishi S."/>
            <person name="Hori S."/>
            <person name="Arai W."/>
            <person name="Tsubouchi T."/>
            <person name="Morono Y."/>
            <person name="Uchiyama I."/>
            <person name="Ito T."/>
            <person name="Fujiyama A."/>
            <person name="Inagaki F."/>
            <person name="Takami H."/>
        </authorList>
    </citation>
    <scope>NUCLEOTIDE SEQUENCE</scope>
    <source>
        <strain evidence="2">Expedition CK06-06</strain>
    </source>
</reference>
<accession>X0XJV7</accession>
<sequence length="53" mass="5718">VIVLIVAWLLISARHNTGIFGAIGVTILAFILYVIVAILLGMLLNITLITLPF</sequence>
<proteinExistence type="predicted"/>
<organism evidence="2">
    <name type="scientific">marine sediment metagenome</name>
    <dbReference type="NCBI Taxonomy" id="412755"/>
    <lineage>
        <taxon>unclassified sequences</taxon>
        <taxon>metagenomes</taxon>
        <taxon>ecological metagenomes</taxon>
    </lineage>
</organism>
<gene>
    <name evidence="2" type="ORF">S01H1_72491</name>
</gene>
<keyword evidence="1" id="KW-0472">Membrane</keyword>
<evidence type="ECO:0000256" key="1">
    <source>
        <dbReference type="SAM" id="Phobius"/>
    </source>
</evidence>
<evidence type="ECO:0000313" key="2">
    <source>
        <dbReference type="EMBL" id="GAG35622.1"/>
    </source>
</evidence>
<keyword evidence="1" id="KW-0812">Transmembrane</keyword>
<feature type="non-terminal residue" evidence="2">
    <location>
        <position position="1"/>
    </location>
</feature>